<dbReference type="GO" id="GO:0040029">
    <property type="term" value="P:epigenetic regulation of gene expression"/>
    <property type="evidence" value="ECO:0007669"/>
    <property type="project" value="TreeGrafter"/>
</dbReference>
<evidence type="ECO:0000256" key="3">
    <source>
        <dbReference type="ARBA" id="ARBA00020218"/>
    </source>
</evidence>
<evidence type="ECO:0000256" key="4">
    <source>
        <dbReference type="ARBA" id="ARBA00022627"/>
    </source>
</evidence>
<keyword evidence="4" id="KW-0006">Acetoin catabolism</keyword>
<accession>A0A559J2S8</accession>
<dbReference type="InterPro" id="IPR000286">
    <property type="entry name" value="HDACs"/>
</dbReference>
<evidence type="ECO:0000259" key="5">
    <source>
        <dbReference type="Pfam" id="PF00850"/>
    </source>
</evidence>
<dbReference type="PRINTS" id="PR01270">
    <property type="entry name" value="HDASUPER"/>
</dbReference>
<name>A0A559J2S8_9BACL</name>
<proteinExistence type="inferred from homology"/>
<dbReference type="GO" id="GO:0045150">
    <property type="term" value="P:acetoin catabolic process"/>
    <property type="evidence" value="ECO:0007669"/>
    <property type="project" value="UniProtKB-UniPathway"/>
</dbReference>
<evidence type="ECO:0000256" key="2">
    <source>
        <dbReference type="ARBA" id="ARBA00005947"/>
    </source>
</evidence>
<reference evidence="6 7" key="1">
    <citation type="submission" date="2019-07" db="EMBL/GenBank/DDBJ databases">
        <authorList>
            <person name="Kim J."/>
        </authorList>
    </citation>
    <scope>NUCLEOTIDE SEQUENCE [LARGE SCALE GENOMIC DNA]</scope>
    <source>
        <strain evidence="6 7">N4</strain>
    </source>
</reference>
<evidence type="ECO:0000256" key="1">
    <source>
        <dbReference type="ARBA" id="ARBA00005101"/>
    </source>
</evidence>
<dbReference type="InterPro" id="IPR003085">
    <property type="entry name" value="AcuC"/>
</dbReference>
<dbReference type="PANTHER" id="PTHR10625">
    <property type="entry name" value="HISTONE DEACETYLASE HDAC1-RELATED"/>
    <property type="match status" value="1"/>
</dbReference>
<dbReference type="RefSeq" id="WP_144991298.1">
    <property type="nucleotide sequence ID" value="NZ_VNJK01000001.1"/>
</dbReference>
<dbReference type="SUPFAM" id="SSF52768">
    <property type="entry name" value="Arginase/deacetylase"/>
    <property type="match status" value="1"/>
</dbReference>
<dbReference type="Gene3D" id="3.40.800.20">
    <property type="entry name" value="Histone deacetylase domain"/>
    <property type="match status" value="1"/>
</dbReference>
<keyword evidence="7" id="KW-1185">Reference proteome</keyword>
<feature type="domain" description="Histone deacetylase" evidence="5">
    <location>
        <begin position="24"/>
        <end position="322"/>
    </location>
</feature>
<dbReference type="GO" id="GO:0004407">
    <property type="term" value="F:histone deacetylase activity"/>
    <property type="evidence" value="ECO:0007669"/>
    <property type="project" value="TreeGrafter"/>
</dbReference>
<dbReference type="PRINTS" id="PR01272">
    <property type="entry name" value="ACUCPROTEIN"/>
</dbReference>
<dbReference type="PANTHER" id="PTHR10625:SF10">
    <property type="entry name" value="HISTONE DEACETYLASE HDAC1"/>
    <property type="match status" value="1"/>
</dbReference>
<dbReference type="InterPro" id="IPR037138">
    <property type="entry name" value="His_deacetylse_dom_sf"/>
</dbReference>
<sequence>MTDSHKPIFILHEDALRYHFYADHPFDQRRIEMTQDLLFQIGALHPTEQVQAACASLEALQLNHREDYIEAVKELSQTIPDPDYLVRTAQYGLDHEDTPYFEGMHEAASTIVGGSIAACEAVMEGNTLHALHIAGGLHHAFPGKAAGFCVYNDASIAIASIRKKYGARVLYIDTDVHHGDGVQWSFYTDPEVMTYSIHETGKYLFPGTGFVQERGEGEGFGTSVNVPLEPYTEDDSWLSSFRDTIGQAAAIFKPDIIVSQHGCDAHALDPLSHMHCSMRIYQEMPAIIHQLAHTHCNGKWVALGGGGYDIWRVVPRAWSLLWLEMIEHPLVAQLRDDPLMPLPAAWLHKWQHKSPTPLPATWLDDTSDWTPMPRRELIEKQNSHIVTLAQEYIR</sequence>
<protein>
    <recommendedName>
        <fullName evidence="3">Acetoin utilization protein AcuC</fullName>
    </recommendedName>
</protein>
<dbReference type="CDD" id="cd09994">
    <property type="entry name" value="HDAC_AcuC_like"/>
    <property type="match status" value="1"/>
</dbReference>
<evidence type="ECO:0000313" key="7">
    <source>
        <dbReference type="Proteomes" id="UP000318102"/>
    </source>
</evidence>
<dbReference type="Pfam" id="PF00850">
    <property type="entry name" value="Hist_deacetyl"/>
    <property type="match status" value="1"/>
</dbReference>
<dbReference type="Proteomes" id="UP000318102">
    <property type="component" value="Unassembled WGS sequence"/>
</dbReference>
<dbReference type="OrthoDB" id="9808367at2"/>
<evidence type="ECO:0000313" key="6">
    <source>
        <dbReference type="EMBL" id="TVX94187.1"/>
    </source>
</evidence>
<comment type="pathway">
    <text evidence="1">Ketone degradation; acetoin degradation.</text>
</comment>
<comment type="similarity">
    <text evidence="2">Belongs to the histone deacetylase family.</text>
</comment>
<dbReference type="UniPathway" id="UPA00040"/>
<organism evidence="6 7">
    <name type="scientific">Paenibacillus agilis</name>
    <dbReference type="NCBI Taxonomy" id="3020863"/>
    <lineage>
        <taxon>Bacteria</taxon>
        <taxon>Bacillati</taxon>
        <taxon>Bacillota</taxon>
        <taxon>Bacilli</taxon>
        <taxon>Bacillales</taxon>
        <taxon>Paenibacillaceae</taxon>
        <taxon>Paenibacillus</taxon>
    </lineage>
</organism>
<dbReference type="AlphaFoldDB" id="A0A559J2S8"/>
<comment type="caution">
    <text evidence="6">The sequence shown here is derived from an EMBL/GenBank/DDBJ whole genome shotgun (WGS) entry which is preliminary data.</text>
</comment>
<dbReference type="InterPro" id="IPR023801">
    <property type="entry name" value="His_deacetylse_dom"/>
</dbReference>
<dbReference type="EMBL" id="VNJK01000001">
    <property type="protein sequence ID" value="TVX94187.1"/>
    <property type="molecule type" value="Genomic_DNA"/>
</dbReference>
<gene>
    <name evidence="6" type="ORF">FPZ44_14680</name>
</gene>
<dbReference type="InterPro" id="IPR023696">
    <property type="entry name" value="Ureohydrolase_dom_sf"/>
</dbReference>